<feature type="compositionally biased region" description="Polar residues" evidence="2">
    <location>
        <begin position="433"/>
        <end position="454"/>
    </location>
</feature>
<dbReference type="EMBL" id="JAFCMP010000113">
    <property type="protein sequence ID" value="KAG5186056.1"/>
    <property type="molecule type" value="Genomic_DNA"/>
</dbReference>
<evidence type="ECO:0000256" key="1">
    <source>
        <dbReference type="SAM" id="Coils"/>
    </source>
</evidence>
<evidence type="ECO:0000256" key="2">
    <source>
        <dbReference type="SAM" id="MobiDB-lite"/>
    </source>
</evidence>
<feature type="compositionally biased region" description="Gly residues" evidence="2">
    <location>
        <begin position="564"/>
        <end position="626"/>
    </location>
</feature>
<organism evidence="3 4">
    <name type="scientific">Tribonema minus</name>
    <dbReference type="NCBI Taxonomy" id="303371"/>
    <lineage>
        <taxon>Eukaryota</taxon>
        <taxon>Sar</taxon>
        <taxon>Stramenopiles</taxon>
        <taxon>Ochrophyta</taxon>
        <taxon>PX clade</taxon>
        <taxon>Xanthophyceae</taxon>
        <taxon>Tribonematales</taxon>
        <taxon>Tribonemataceae</taxon>
        <taxon>Tribonema</taxon>
    </lineage>
</organism>
<comment type="caution">
    <text evidence="3">The sequence shown here is derived from an EMBL/GenBank/DDBJ whole genome shotgun (WGS) entry which is preliminary data.</text>
</comment>
<feature type="region of interest" description="Disordered" evidence="2">
    <location>
        <begin position="742"/>
        <end position="774"/>
    </location>
</feature>
<feature type="compositionally biased region" description="Polar residues" evidence="2">
    <location>
        <begin position="49"/>
        <end position="59"/>
    </location>
</feature>
<feature type="region of interest" description="Disordered" evidence="2">
    <location>
        <begin position="36"/>
        <end position="60"/>
    </location>
</feature>
<proteinExistence type="predicted"/>
<dbReference type="PANTHER" id="PTHR23159:SF60">
    <property type="entry name" value="SPINDLE ASSEMBLY ABNORMAL PROTEIN 4"/>
    <property type="match status" value="1"/>
</dbReference>
<keyword evidence="1" id="KW-0175">Coiled coil</keyword>
<feature type="coiled-coil region" evidence="1">
    <location>
        <begin position="62"/>
        <end position="117"/>
    </location>
</feature>
<protein>
    <submittedName>
        <fullName evidence="3">Uncharacterized protein</fullName>
    </submittedName>
</protein>
<evidence type="ECO:0000313" key="3">
    <source>
        <dbReference type="EMBL" id="KAG5186056.1"/>
    </source>
</evidence>
<keyword evidence="4" id="KW-1185">Reference proteome</keyword>
<gene>
    <name evidence="3" type="ORF">JKP88DRAFT_309974</name>
</gene>
<feature type="compositionally biased region" description="Gly residues" evidence="2">
    <location>
        <begin position="676"/>
        <end position="690"/>
    </location>
</feature>
<feature type="region of interest" description="Disordered" evidence="2">
    <location>
        <begin position="413"/>
        <end position="454"/>
    </location>
</feature>
<feature type="compositionally biased region" description="Polar residues" evidence="2">
    <location>
        <begin position="743"/>
        <end position="756"/>
    </location>
</feature>
<name>A0A836CJS9_9STRA</name>
<feature type="coiled-coil region" evidence="1">
    <location>
        <begin position="251"/>
        <end position="278"/>
    </location>
</feature>
<feature type="compositionally biased region" description="Gly residues" evidence="2">
    <location>
        <begin position="759"/>
        <end position="774"/>
    </location>
</feature>
<dbReference type="PANTHER" id="PTHR23159">
    <property type="entry name" value="CENTROSOMAL PROTEIN 2"/>
    <property type="match status" value="1"/>
</dbReference>
<feature type="region of interest" description="Disordered" evidence="2">
    <location>
        <begin position="528"/>
        <end position="725"/>
    </location>
</feature>
<feature type="compositionally biased region" description="Polar residues" evidence="2">
    <location>
        <begin position="413"/>
        <end position="424"/>
    </location>
</feature>
<feature type="region of interest" description="Disordered" evidence="2">
    <location>
        <begin position="472"/>
        <end position="491"/>
    </location>
</feature>
<feature type="coiled-coil region" evidence="1">
    <location>
        <begin position="304"/>
        <end position="400"/>
    </location>
</feature>
<reference evidence="3" key="1">
    <citation type="submission" date="2021-02" db="EMBL/GenBank/DDBJ databases">
        <title>First Annotated Genome of the Yellow-green Alga Tribonema minus.</title>
        <authorList>
            <person name="Mahan K.M."/>
        </authorList>
    </citation>
    <scope>NUCLEOTIDE SEQUENCE</scope>
    <source>
        <strain evidence="3">UTEX B ZZ1240</strain>
    </source>
</reference>
<evidence type="ECO:0000313" key="4">
    <source>
        <dbReference type="Proteomes" id="UP000664859"/>
    </source>
</evidence>
<sequence length="822" mass="81777">MSHIETVMQASAFHPNTLGKGDQLLMLIKNLLADGSSSRPHQIDEGTPQKKQLQESSDGGQLEDLAVENEALRQAVSAANGKQRETARALRAAINDREAAQSEVAQLQQKLKEGHEAAIRERELGQQVASMQRHIEGLTASRETLHGLVANLKRAQDDLKATHSRITQSRITQARRAPSKRVAFVYSRAARWACLALDMVKCAEACAGLAVSEEAARQGAALAKRQAAAARELGARLEAALSEGRALGEERSQLATRCSRLTAELDAARAQLRDVTQLITLTCSRLTAELDAAHAQLRRRDAKANEEDALIAQLRERLAAAQALITAGAEAQTKSQEVIDAQAKALDRLRQGCETLRNQVRLMLKVAEATAEAQGSAHQVAALQQQLEAAEAAAQEQAAAAADALAAARSPKVTASASTQTPEAQGTGAAVCTPSSGGQHDVTPSQRCSTQDTPVLNAGQSIGLRAIAEGQLADASPEREDSPPAHAAARNGVAPAQCAAAAAAAADSADAAAALHISGPKPAPVAFSAAAEGAAERAQRKRSPSAPQQPVLTRPVSSLERACGSGGGGGGGGDGGGGGGGGSGGGGDGGGGGSGGSGGGGGSSSGSRNGGEGGGDGGGGGSGGGADSETGSAGTRKATIAASSDRGDNDIGSNGRGIGGGARSGGRSGDVDNAGKSGGGGDGNGHGGSSARGSGAEPEEDGARVKRRKLSLKPEGRRGGLGLGRDVAEGGAQAAAAREAKLSTANDRACTSVSITSNSGGGGGGGGSNSIGGGSGGNSGGGGGNGGSDTCLVCGDTPYGLMLPCRECGTRCHSACLPGHKC</sequence>
<feature type="compositionally biased region" description="Gly residues" evidence="2">
    <location>
        <begin position="654"/>
        <end position="668"/>
    </location>
</feature>
<dbReference type="AlphaFoldDB" id="A0A836CJS9"/>
<accession>A0A836CJS9</accession>
<dbReference type="Proteomes" id="UP000664859">
    <property type="component" value="Unassembled WGS sequence"/>
</dbReference>